<dbReference type="InterPro" id="IPR017850">
    <property type="entry name" value="Alkaline_phosphatase_core_sf"/>
</dbReference>
<protein>
    <recommendedName>
        <fullName evidence="2">N-sulphoglucosamine sulphohydrolase C-terminal domain-containing protein</fullName>
    </recommendedName>
</protein>
<name>A0A382I4U0_9ZZZZ</name>
<dbReference type="SUPFAM" id="SSF53649">
    <property type="entry name" value="Alkaline phosphatase-like"/>
    <property type="match status" value="1"/>
</dbReference>
<evidence type="ECO:0000313" key="1">
    <source>
        <dbReference type="EMBL" id="SVB94415.1"/>
    </source>
</evidence>
<feature type="non-terminal residue" evidence="1">
    <location>
        <position position="1"/>
    </location>
</feature>
<proteinExistence type="predicted"/>
<dbReference type="Gene3D" id="3.40.720.10">
    <property type="entry name" value="Alkaline Phosphatase, subunit A"/>
    <property type="match status" value="1"/>
</dbReference>
<gene>
    <name evidence="1" type="ORF">METZ01_LOCUS247269</name>
</gene>
<dbReference type="EMBL" id="UINC01065108">
    <property type="protein sequence ID" value="SVB94415.1"/>
    <property type="molecule type" value="Genomic_DNA"/>
</dbReference>
<sequence>RDYVFATRDRHDEAYDRVRAVRDRRYKLIRHYEPQRPYLPWNRYRNRHPVTQELWRRSAAGTLQGAEQLLFDWPRPPEELYDTHVDPFEMVNLADDPGFGRIRSRLQGALDEWMGKVGDLGEMAETEMVNNWYPNGVQPTTAVPLITVYDASHPGLISGVPAPPLRSPALAQLQCGTQGASIAYTLDHGDDDDTGDGEETRWRLYTEPIRLPVGRVYVRARAIRIGYRESEPLTVRLEVSG</sequence>
<organism evidence="1">
    <name type="scientific">marine metagenome</name>
    <dbReference type="NCBI Taxonomy" id="408172"/>
    <lineage>
        <taxon>unclassified sequences</taxon>
        <taxon>metagenomes</taxon>
        <taxon>ecological metagenomes</taxon>
    </lineage>
</organism>
<accession>A0A382I4U0</accession>
<dbReference type="AlphaFoldDB" id="A0A382I4U0"/>
<evidence type="ECO:0008006" key="2">
    <source>
        <dbReference type="Google" id="ProtNLM"/>
    </source>
</evidence>
<reference evidence="1" key="1">
    <citation type="submission" date="2018-05" db="EMBL/GenBank/DDBJ databases">
        <authorList>
            <person name="Lanie J.A."/>
            <person name="Ng W.-L."/>
            <person name="Kazmierczak K.M."/>
            <person name="Andrzejewski T.M."/>
            <person name="Davidsen T.M."/>
            <person name="Wayne K.J."/>
            <person name="Tettelin H."/>
            <person name="Glass J.I."/>
            <person name="Rusch D."/>
            <person name="Podicherti R."/>
            <person name="Tsui H.-C.T."/>
            <person name="Winkler M.E."/>
        </authorList>
    </citation>
    <scope>NUCLEOTIDE SEQUENCE</scope>
</reference>